<dbReference type="SUPFAM" id="SSF54160">
    <property type="entry name" value="Chromo domain-like"/>
    <property type="match status" value="1"/>
</dbReference>
<keyword evidence="2" id="KW-1185">Reference proteome</keyword>
<feature type="compositionally biased region" description="Acidic residues" evidence="1">
    <location>
        <begin position="129"/>
        <end position="151"/>
    </location>
</feature>
<dbReference type="Proteomes" id="UP000887577">
    <property type="component" value="Unplaced"/>
</dbReference>
<proteinExistence type="predicted"/>
<name>A0A914Z092_9BILA</name>
<dbReference type="AlphaFoldDB" id="A0A914Z092"/>
<accession>A0A914Z092</accession>
<dbReference type="InterPro" id="IPR016197">
    <property type="entry name" value="Chromo-like_dom_sf"/>
</dbReference>
<organism evidence="2 3">
    <name type="scientific">Panagrolaimus superbus</name>
    <dbReference type="NCBI Taxonomy" id="310955"/>
    <lineage>
        <taxon>Eukaryota</taxon>
        <taxon>Metazoa</taxon>
        <taxon>Ecdysozoa</taxon>
        <taxon>Nematoda</taxon>
        <taxon>Chromadorea</taxon>
        <taxon>Rhabditida</taxon>
        <taxon>Tylenchina</taxon>
        <taxon>Panagrolaimomorpha</taxon>
        <taxon>Panagrolaimoidea</taxon>
        <taxon>Panagrolaimidae</taxon>
        <taxon>Panagrolaimus</taxon>
    </lineage>
</organism>
<evidence type="ECO:0000313" key="3">
    <source>
        <dbReference type="WBParaSite" id="PSU_v2.g5592.t1"/>
    </source>
</evidence>
<reference evidence="3" key="1">
    <citation type="submission" date="2022-11" db="UniProtKB">
        <authorList>
            <consortium name="WormBaseParasite"/>
        </authorList>
    </citation>
    <scope>IDENTIFICATION</scope>
</reference>
<dbReference type="WBParaSite" id="PSU_v2.g5592.t1">
    <property type="protein sequence ID" value="PSU_v2.g5592.t1"/>
    <property type="gene ID" value="PSU_v2.g5592"/>
</dbReference>
<protein>
    <submittedName>
        <fullName evidence="3">MRG domain-containing protein</fullName>
    </submittedName>
</protein>
<evidence type="ECO:0000313" key="2">
    <source>
        <dbReference type="Proteomes" id="UP000887577"/>
    </source>
</evidence>
<sequence length="351" mass="41701">METFTNNNNYIRGCDIPFDKVMTIEALPVVTEQWLHDLRRHTGILCFCKKTVLYYEAKIEKIAGNGTGKTFKVHYKNYGKKQDQVFSFLEARSWFLPHTVQTITYMKKHNKDIVSLICEISLQEREMIVEEDDNDDDDDDEEDDDEEEEDEHVIQVKPKKTLPEMNVHCVESLGTLREIDDNGKLMTYYPPRYCMEEIVKNFQESTKMFDYFNEVTMDFFCSSFESSYMFSSRQTDADYEKNAAFLHYMGCCRSRGIHSPTQEEIDIKTQIFGQWKPNLACRYIFGVTHLVRYLIFLYQQQYDLESVRTLNGKEEEILLLVTHFAHFINQNREQYFCEEKDYTRPIVNFLN</sequence>
<evidence type="ECO:0000256" key="1">
    <source>
        <dbReference type="SAM" id="MobiDB-lite"/>
    </source>
</evidence>
<feature type="region of interest" description="Disordered" evidence="1">
    <location>
        <begin position="128"/>
        <end position="153"/>
    </location>
</feature>